<accession>A0ABQ9EWQ6</accession>
<dbReference type="Proteomes" id="UP001217089">
    <property type="component" value="Unassembled WGS sequence"/>
</dbReference>
<name>A0ABQ9EWQ6_TEGGR</name>
<gene>
    <name evidence="1" type="ORF">KUTeg_013635</name>
</gene>
<protein>
    <submittedName>
        <fullName evidence="1">Uncharacterized protein</fullName>
    </submittedName>
</protein>
<sequence>MNKYINRLKDRSWNPGLKVLSSRSIEGKIYYYKMQVLIAVTLVTLVVVTSNVSGLKPDQLPIPPRNGCCERGTMSISLYNKGYSYGSVKGIGKPYFTQQRNKPRCSTMARLKVTFEKPPFFWRNKCLTKPQCGRKMLQVELYLTKQRKDWIFNIGDSRTNNGYGGDGATQTNDAEVQGKGTSFAAYVSDKCRFPKKQPPLSYVFKNALGPGVYKITVQIANEFVRVQNNKGLNKYICSDCLFGLGGQSDKEGSVNYDVYVALNRVIAGTYRNGYGVCRAKLQWKCPSSRKK</sequence>
<proteinExistence type="predicted"/>
<evidence type="ECO:0000313" key="2">
    <source>
        <dbReference type="Proteomes" id="UP001217089"/>
    </source>
</evidence>
<keyword evidence="2" id="KW-1185">Reference proteome</keyword>
<comment type="caution">
    <text evidence="1">The sequence shown here is derived from an EMBL/GenBank/DDBJ whole genome shotgun (WGS) entry which is preliminary data.</text>
</comment>
<organism evidence="1 2">
    <name type="scientific">Tegillarca granosa</name>
    <name type="common">Malaysian cockle</name>
    <name type="synonym">Anadara granosa</name>
    <dbReference type="NCBI Taxonomy" id="220873"/>
    <lineage>
        <taxon>Eukaryota</taxon>
        <taxon>Metazoa</taxon>
        <taxon>Spiralia</taxon>
        <taxon>Lophotrochozoa</taxon>
        <taxon>Mollusca</taxon>
        <taxon>Bivalvia</taxon>
        <taxon>Autobranchia</taxon>
        <taxon>Pteriomorphia</taxon>
        <taxon>Arcoida</taxon>
        <taxon>Arcoidea</taxon>
        <taxon>Arcidae</taxon>
        <taxon>Tegillarca</taxon>
    </lineage>
</organism>
<evidence type="ECO:0000313" key="1">
    <source>
        <dbReference type="EMBL" id="KAJ8308761.1"/>
    </source>
</evidence>
<dbReference type="EMBL" id="JARBDR010000657">
    <property type="protein sequence ID" value="KAJ8308761.1"/>
    <property type="molecule type" value="Genomic_DNA"/>
</dbReference>
<reference evidence="1 2" key="1">
    <citation type="submission" date="2022-12" db="EMBL/GenBank/DDBJ databases">
        <title>Chromosome-level genome of Tegillarca granosa.</title>
        <authorList>
            <person name="Kim J."/>
        </authorList>
    </citation>
    <scope>NUCLEOTIDE SEQUENCE [LARGE SCALE GENOMIC DNA]</scope>
    <source>
        <strain evidence="1">Teg-2019</strain>
        <tissue evidence="1">Adductor muscle</tissue>
    </source>
</reference>